<name>A0AA86PKG9_9EUKA</name>
<protein>
    <submittedName>
        <fullName evidence="2">Hypothetical_protein</fullName>
    </submittedName>
</protein>
<dbReference type="Proteomes" id="UP001642409">
    <property type="component" value="Unassembled WGS sequence"/>
</dbReference>
<keyword evidence="3" id="KW-1185">Reference proteome</keyword>
<dbReference type="EMBL" id="CAXDID020000203">
    <property type="protein sequence ID" value="CAL6054775.1"/>
    <property type="molecule type" value="Genomic_DNA"/>
</dbReference>
<dbReference type="AlphaFoldDB" id="A0AA86PKG9"/>
<comment type="caution">
    <text evidence="1">The sequence shown here is derived from an EMBL/GenBank/DDBJ whole genome shotgun (WGS) entry which is preliminary data.</text>
</comment>
<sequence>MCYNRRRGVSVICGSQNQETSLPRIETDILVLYPYKLDSSTSTLCIAVQILTQPKFVTVYKSLQTLNFVITIIKTDQIRFRKFSSVDLDWSLQLLEPTTNLKQCIPKVSVQVSIPAFYFIFQLR</sequence>
<dbReference type="EMBL" id="CATOUU010000673">
    <property type="protein sequence ID" value="CAI9940133.1"/>
    <property type="molecule type" value="Genomic_DNA"/>
</dbReference>
<reference evidence="1" key="1">
    <citation type="submission" date="2023-06" db="EMBL/GenBank/DDBJ databases">
        <authorList>
            <person name="Kurt Z."/>
        </authorList>
    </citation>
    <scope>NUCLEOTIDE SEQUENCE</scope>
</reference>
<evidence type="ECO:0000313" key="1">
    <source>
        <dbReference type="EMBL" id="CAI9940133.1"/>
    </source>
</evidence>
<accession>A0AA86PKG9</accession>
<evidence type="ECO:0000313" key="2">
    <source>
        <dbReference type="EMBL" id="CAL6054775.1"/>
    </source>
</evidence>
<organism evidence="1">
    <name type="scientific">Hexamita inflata</name>
    <dbReference type="NCBI Taxonomy" id="28002"/>
    <lineage>
        <taxon>Eukaryota</taxon>
        <taxon>Metamonada</taxon>
        <taxon>Diplomonadida</taxon>
        <taxon>Hexamitidae</taxon>
        <taxon>Hexamitinae</taxon>
        <taxon>Hexamita</taxon>
    </lineage>
</organism>
<reference evidence="2 3" key="2">
    <citation type="submission" date="2024-07" db="EMBL/GenBank/DDBJ databases">
        <authorList>
            <person name="Akdeniz Z."/>
        </authorList>
    </citation>
    <scope>NUCLEOTIDE SEQUENCE [LARGE SCALE GENOMIC DNA]</scope>
</reference>
<gene>
    <name evidence="1" type="ORF">HINF_LOCUS27778</name>
    <name evidence="2" type="ORF">HINF_LOCUS46229</name>
</gene>
<evidence type="ECO:0000313" key="3">
    <source>
        <dbReference type="Proteomes" id="UP001642409"/>
    </source>
</evidence>
<proteinExistence type="predicted"/>